<evidence type="ECO:0000256" key="4">
    <source>
        <dbReference type="ARBA" id="ARBA00022679"/>
    </source>
</evidence>
<evidence type="ECO:0000256" key="6">
    <source>
        <dbReference type="ARBA" id="ARBA00022989"/>
    </source>
</evidence>
<feature type="transmembrane region" description="Helical" evidence="8">
    <location>
        <begin position="319"/>
        <end position="339"/>
    </location>
</feature>
<keyword evidence="4" id="KW-0808">Transferase</keyword>
<evidence type="ECO:0000313" key="10">
    <source>
        <dbReference type="EMBL" id="OGN18767.1"/>
    </source>
</evidence>
<reference evidence="10 11" key="1">
    <citation type="journal article" date="2016" name="Nat. Commun.">
        <title>Thousands of microbial genomes shed light on interconnected biogeochemical processes in an aquifer system.</title>
        <authorList>
            <person name="Anantharaman K."/>
            <person name="Brown C.T."/>
            <person name="Hug L.A."/>
            <person name="Sharon I."/>
            <person name="Castelle C.J."/>
            <person name="Probst A.J."/>
            <person name="Thomas B.C."/>
            <person name="Singh A."/>
            <person name="Wilkins M.J."/>
            <person name="Karaoz U."/>
            <person name="Brodie E.L."/>
            <person name="Williams K.H."/>
            <person name="Hubbard S.S."/>
            <person name="Banfield J.F."/>
        </authorList>
    </citation>
    <scope>NUCLEOTIDE SEQUENCE [LARGE SCALE GENOMIC DNA]</scope>
</reference>
<feature type="transmembrane region" description="Helical" evidence="8">
    <location>
        <begin position="87"/>
        <end position="103"/>
    </location>
</feature>
<evidence type="ECO:0000256" key="7">
    <source>
        <dbReference type="ARBA" id="ARBA00023136"/>
    </source>
</evidence>
<feature type="transmembrane region" description="Helical" evidence="8">
    <location>
        <begin position="109"/>
        <end position="126"/>
    </location>
</feature>
<feature type="transmembrane region" description="Helical" evidence="8">
    <location>
        <begin position="7"/>
        <end position="25"/>
    </location>
</feature>
<accession>A0A1F8G085</accession>
<feature type="transmembrane region" description="Helical" evidence="8">
    <location>
        <begin position="290"/>
        <end position="307"/>
    </location>
</feature>
<evidence type="ECO:0000256" key="3">
    <source>
        <dbReference type="ARBA" id="ARBA00022676"/>
    </source>
</evidence>
<dbReference type="EMBL" id="MGKD01000031">
    <property type="protein sequence ID" value="OGN18767.1"/>
    <property type="molecule type" value="Genomic_DNA"/>
</dbReference>
<feature type="transmembrane region" description="Helical" evidence="8">
    <location>
        <begin position="170"/>
        <end position="192"/>
    </location>
</feature>
<evidence type="ECO:0000313" key="11">
    <source>
        <dbReference type="Proteomes" id="UP000177478"/>
    </source>
</evidence>
<gene>
    <name evidence="10" type="ORF">A3F25_03105</name>
</gene>
<dbReference type="Proteomes" id="UP000177478">
    <property type="component" value="Unassembled WGS sequence"/>
</dbReference>
<proteinExistence type="predicted"/>
<dbReference type="GO" id="GO:0016763">
    <property type="term" value="F:pentosyltransferase activity"/>
    <property type="evidence" value="ECO:0007669"/>
    <property type="project" value="TreeGrafter"/>
</dbReference>
<feature type="transmembrane region" description="Helical" evidence="8">
    <location>
        <begin position="212"/>
        <end position="235"/>
    </location>
</feature>
<dbReference type="AlphaFoldDB" id="A0A1F8G085"/>
<protein>
    <recommendedName>
        <fullName evidence="9">Glycosyltransferase RgtA/B/C/D-like domain-containing protein</fullName>
    </recommendedName>
</protein>
<dbReference type="GO" id="GO:0005886">
    <property type="term" value="C:plasma membrane"/>
    <property type="evidence" value="ECO:0007669"/>
    <property type="project" value="UniProtKB-SubCell"/>
</dbReference>
<feature type="transmembrane region" description="Helical" evidence="8">
    <location>
        <begin position="384"/>
        <end position="404"/>
    </location>
</feature>
<feature type="transmembrane region" description="Helical" evidence="8">
    <location>
        <begin position="133"/>
        <end position="150"/>
    </location>
</feature>
<dbReference type="InterPro" id="IPR050297">
    <property type="entry name" value="LipidA_mod_glycosyltrf_83"/>
</dbReference>
<keyword evidence="3" id="KW-0328">Glycosyltransferase</keyword>
<keyword evidence="5 8" id="KW-0812">Transmembrane</keyword>
<keyword evidence="6 8" id="KW-1133">Transmembrane helix</keyword>
<keyword evidence="7 8" id="KW-0472">Membrane</keyword>
<dbReference type="GO" id="GO:0009103">
    <property type="term" value="P:lipopolysaccharide biosynthetic process"/>
    <property type="evidence" value="ECO:0007669"/>
    <property type="project" value="UniProtKB-ARBA"/>
</dbReference>
<dbReference type="STRING" id="1802689.A3F25_03105"/>
<name>A0A1F8G085_9BACT</name>
<dbReference type="PANTHER" id="PTHR33908:SF3">
    <property type="entry name" value="UNDECAPRENYL PHOSPHATE-ALPHA-4-AMINO-4-DEOXY-L-ARABINOSE ARABINOSYL TRANSFERASE"/>
    <property type="match status" value="1"/>
</dbReference>
<feature type="transmembrane region" description="Helical" evidence="8">
    <location>
        <begin position="351"/>
        <end position="372"/>
    </location>
</feature>
<dbReference type="PANTHER" id="PTHR33908">
    <property type="entry name" value="MANNOSYLTRANSFERASE YKCB-RELATED"/>
    <property type="match status" value="1"/>
</dbReference>
<feature type="transmembrane region" description="Helical" evidence="8">
    <location>
        <begin position="65"/>
        <end position="82"/>
    </location>
</feature>
<dbReference type="Pfam" id="PF13231">
    <property type="entry name" value="PMT_2"/>
    <property type="match status" value="1"/>
</dbReference>
<keyword evidence="2" id="KW-1003">Cell membrane</keyword>
<evidence type="ECO:0000256" key="5">
    <source>
        <dbReference type="ARBA" id="ARBA00022692"/>
    </source>
</evidence>
<evidence type="ECO:0000256" key="1">
    <source>
        <dbReference type="ARBA" id="ARBA00004651"/>
    </source>
</evidence>
<feature type="domain" description="Glycosyltransferase RgtA/B/C/D-like" evidence="9">
    <location>
        <begin position="69"/>
        <end position="198"/>
    </location>
</feature>
<evidence type="ECO:0000259" key="9">
    <source>
        <dbReference type="Pfam" id="PF13231"/>
    </source>
</evidence>
<organism evidence="10 11">
    <name type="scientific">Candidatus Yanofskybacteria bacterium RIFCSPHIGHO2_12_FULL_45_19b</name>
    <dbReference type="NCBI Taxonomy" id="1802689"/>
    <lineage>
        <taxon>Bacteria</taxon>
        <taxon>Candidatus Yanofskyibacteriota</taxon>
    </lineage>
</organism>
<dbReference type="GO" id="GO:0010041">
    <property type="term" value="P:response to iron(III) ion"/>
    <property type="evidence" value="ECO:0007669"/>
    <property type="project" value="TreeGrafter"/>
</dbReference>
<sequence length="502" mass="57335">MSRRWQILIFLVIIATASFFRFYHINSTPPGLYPDEAMNGNDAQQAWETKHFQIFYPNNNGREGLYNNLTAVVFGFFGVSIFNLKIISILSGILGVVAVYLLAKEMFSWQIAAFSAWLMAISFWAVNFSRISFRAGLAPTIMCFGVYFLWRGLKGKHFANFLLSGLIFGLGFYTYIAYRVAPAIILLTLLAYQQFIRHDYTKEEYQHARQHLLRGLALVMIVGIAVALPLGLYFLGHPGDFFGRTTQVSIFASGGNWAKTLFINFGKTIGMFNFEGDGNWRHNFAGRPELLWPISLMFAAGFFRSIIKLLRHRKDHGHYSVAHTLLLSWFFIGLAPVFVSNEGIPHALRALMVMPPVFIMAGEGGWWFFSWLKQQYLARHWSRPWSNTVLGLVLVLFMLSLGIAEYQKYFIQWANQPVVYDSFNGHYTEIANEINRLPQSVKKYVIVEADGVRVNGIPMPAQPVMFITDTFTRAKQEAKNVQYVLPGQKFQLGPKDRLFVLN</sequence>
<evidence type="ECO:0000256" key="2">
    <source>
        <dbReference type="ARBA" id="ARBA00022475"/>
    </source>
</evidence>
<dbReference type="InterPro" id="IPR038731">
    <property type="entry name" value="RgtA/B/C-like"/>
</dbReference>
<comment type="subcellular location">
    <subcellularLocation>
        <location evidence="1">Cell membrane</location>
        <topology evidence="1">Multi-pass membrane protein</topology>
    </subcellularLocation>
</comment>
<evidence type="ECO:0000256" key="8">
    <source>
        <dbReference type="SAM" id="Phobius"/>
    </source>
</evidence>
<comment type="caution">
    <text evidence="10">The sequence shown here is derived from an EMBL/GenBank/DDBJ whole genome shotgun (WGS) entry which is preliminary data.</text>
</comment>